<keyword evidence="1 2" id="KW-0694">RNA-binding</keyword>
<dbReference type="Gene3D" id="1.10.10.10">
    <property type="entry name" value="Winged helix-like DNA-binding domain superfamily/Winged helix DNA-binding domain"/>
    <property type="match status" value="1"/>
</dbReference>
<gene>
    <name evidence="4" type="ORF">PBAH0796_LOCUS18678</name>
</gene>
<dbReference type="InterPro" id="IPR011604">
    <property type="entry name" value="PDDEXK-like_dom_sf"/>
</dbReference>
<dbReference type="GO" id="GO:0006281">
    <property type="term" value="P:DNA repair"/>
    <property type="evidence" value="ECO:0007669"/>
    <property type="project" value="UniProtKB-ARBA"/>
</dbReference>
<evidence type="ECO:0000256" key="2">
    <source>
        <dbReference type="PROSITE-ProRule" id="PRU00332"/>
    </source>
</evidence>
<reference evidence="4" key="1">
    <citation type="submission" date="2021-01" db="EMBL/GenBank/DDBJ databases">
        <authorList>
            <person name="Corre E."/>
            <person name="Pelletier E."/>
            <person name="Niang G."/>
            <person name="Scheremetjew M."/>
            <person name="Finn R."/>
            <person name="Kale V."/>
            <person name="Holt S."/>
            <person name="Cochrane G."/>
            <person name="Meng A."/>
            <person name="Brown T."/>
            <person name="Cohen L."/>
        </authorList>
    </citation>
    <scope>NUCLEOTIDE SEQUENCE</scope>
    <source>
        <strain evidence="4">Pbaha01</strain>
    </source>
</reference>
<dbReference type="PANTHER" id="PTHR22792">
    <property type="entry name" value="LUPUS LA PROTEIN-RELATED"/>
    <property type="match status" value="1"/>
</dbReference>
<dbReference type="InterPro" id="IPR045180">
    <property type="entry name" value="La_dom_prot"/>
</dbReference>
<organism evidence="4">
    <name type="scientific">Pyrodinium bahamense</name>
    <dbReference type="NCBI Taxonomy" id="73915"/>
    <lineage>
        <taxon>Eukaryota</taxon>
        <taxon>Sar</taxon>
        <taxon>Alveolata</taxon>
        <taxon>Dinophyceae</taxon>
        <taxon>Gonyaulacales</taxon>
        <taxon>Pyrocystaceae</taxon>
        <taxon>Pyrodinium</taxon>
    </lineage>
</organism>
<dbReference type="Pfam" id="PF05383">
    <property type="entry name" value="La"/>
    <property type="match status" value="1"/>
</dbReference>
<dbReference type="Gene3D" id="3.90.320.10">
    <property type="match status" value="1"/>
</dbReference>
<dbReference type="InterPro" id="IPR006630">
    <property type="entry name" value="La_HTH"/>
</dbReference>
<dbReference type="InterPro" id="IPR036390">
    <property type="entry name" value="WH_DNA-bd_sf"/>
</dbReference>
<evidence type="ECO:0000313" key="4">
    <source>
        <dbReference type="EMBL" id="CAD8368041.1"/>
    </source>
</evidence>
<dbReference type="InterPro" id="IPR036388">
    <property type="entry name" value="WH-like_DNA-bd_sf"/>
</dbReference>
<dbReference type="PROSITE" id="PS50961">
    <property type="entry name" value="HTH_LA"/>
    <property type="match status" value="1"/>
</dbReference>
<dbReference type="AlphaFoldDB" id="A0A7S0AMF2"/>
<dbReference type="GO" id="GO:0003723">
    <property type="term" value="F:RNA binding"/>
    <property type="evidence" value="ECO:0007669"/>
    <property type="project" value="UniProtKB-UniRule"/>
</dbReference>
<dbReference type="SUPFAM" id="SSF46785">
    <property type="entry name" value="Winged helix' DNA-binding domain"/>
    <property type="match status" value="1"/>
</dbReference>
<feature type="domain" description="HTH La-type RNA-binding" evidence="3">
    <location>
        <begin position="46"/>
        <end position="142"/>
    </location>
</feature>
<dbReference type="SMART" id="SM00715">
    <property type="entry name" value="LA"/>
    <property type="match status" value="1"/>
</dbReference>
<protein>
    <recommendedName>
        <fullName evidence="3">HTH La-type RNA-binding domain-containing protein</fullName>
    </recommendedName>
</protein>
<evidence type="ECO:0000256" key="1">
    <source>
        <dbReference type="ARBA" id="ARBA00022884"/>
    </source>
</evidence>
<dbReference type="EMBL" id="HBEG01030597">
    <property type="protein sequence ID" value="CAD8368041.1"/>
    <property type="molecule type" value="Transcribed_RNA"/>
</dbReference>
<proteinExistence type="predicted"/>
<evidence type="ECO:0000259" key="3">
    <source>
        <dbReference type="PROSITE" id="PS50961"/>
    </source>
</evidence>
<dbReference type="SUPFAM" id="SSF52980">
    <property type="entry name" value="Restriction endonuclease-like"/>
    <property type="match status" value="1"/>
</dbReference>
<name>A0A7S0AMF2_9DINO</name>
<dbReference type="InterPro" id="IPR011335">
    <property type="entry name" value="Restrct_endonuc-II-like"/>
</dbReference>
<sequence length="550" mass="60567">MSAGGAADFSQHMAAVGDPGWCYAPRRKGRWRHEGSVAGNEQRAPGTYEDQWIFKTQQQIEYYFSNKNLASDVYLLKVTGPCGTGFVSVDELSNFNRLKQISRDSGMQIKGLVHAAATRSPLLAVSDDGACVRRLEPLPEVGHMSDHLCRMVAGSDPNIDWRAVTMDALRDHARFLALPSPSCLVLSGPAAWRWVRQDDRLWEELHWGVLSTRHLQGVLGFHEPRSVEFLGLTRHMVSHHDALAAFHDLLAAPEAAAWHQWAAKPQLADQFNEQQRRAYNAKLAQKPRVSPAPRAPKRRRGGWTGIGQVRCAWGSAQEATALLKLLEAKECSGCVMEEVGLCVLDMSQQGALLPLLPGGGRDCGVPAYASRLPGLLGASPDAMLRFPDGVLAAIEVKNVCPFFAHNGALAVHSAHVPLSDRHLLPHWRLRGPAESVPAAYVPQAQWEMFVSGTHKLLFVSASALQGSTVFLLERDDSYVELLLRFIGHFYCDFVLVGRPPGGDFFWGLGDYQALLLRTRAICSSTPVHFRIPPDSHAEACARELFFDAAL</sequence>
<accession>A0A7S0AMF2</accession>